<organism evidence="3 4">
    <name type="scientific">Tanacetum coccineum</name>
    <dbReference type="NCBI Taxonomy" id="301880"/>
    <lineage>
        <taxon>Eukaryota</taxon>
        <taxon>Viridiplantae</taxon>
        <taxon>Streptophyta</taxon>
        <taxon>Embryophyta</taxon>
        <taxon>Tracheophyta</taxon>
        <taxon>Spermatophyta</taxon>
        <taxon>Magnoliopsida</taxon>
        <taxon>eudicotyledons</taxon>
        <taxon>Gunneridae</taxon>
        <taxon>Pentapetalae</taxon>
        <taxon>asterids</taxon>
        <taxon>campanulids</taxon>
        <taxon>Asterales</taxon>
        <taxon>Asteraceae</taxon>
        <taxon>Asteroideae</taxon>
        <taxon>Anthemideae</taxon>
        <taxon>Anthemidinae</taxon>
        <taxon>Tanacetum</taxon>
    </lineage>
</organism>
<keyword evidence="1" id="KW-0175">Coiled coil</keyword>
<accession>A0ABQ5EHX8</accession>
<reference evidence="3" key="2">
    <citation type="submission" date="2022-01" db="EMBL/GenBank/DDBJ databases">
        <authorList>
            <person name="Yamashiro T."/>
            <person name="Shiraishi A."/>
            <person name="Satake H."/>
            <person name="Nakayama K."/>
        </authorList>
    </citation>
    <scope>NUCLEOTIDE SEQUENCE</scope>
</reference>
<evidence type="ECO:0000313" key="3">
    <source>
        <dbReference type="EMBL" id="GJT50459.1"/>
    </source>
</evidence>
<dbReference type="EMBL" id="BQNB010016322">
    <property type="protein sequence ID" value="GJT50459.1"/>
    <property type="molecule type" value="Genomic_DNA"/>
</dbReference>
<dbReference type="Proteomes" id="UP001151760">
    <property type="component" value="Unassembled WGS sequence"/>
</dbReference>
<evidence type="ECO:0000256" key="2">
    <source>
        <dbReference type="SAM" id="MobiDB-lite"/>
    </source>
</evidence>
<keyword evidence="4" id="KW-1185">Reference proteome</keyword>
<sequence length="535" mass="61609">MEGWKPKSLKNKSFANIQEFFEKAMKRVNTFVDYRTELVEESSKKVEIELEENLKKAKAEVMEAELQSLIEVIPDEEEVAIDVVPLATKPPTIVDWKIHKEGKNNYYQIIRADESSKMYRVFSQMLKSFDMQDLEDLYKLVKAKYGSTRPVEDLDLILYGDLKTMFKPHVEDQVWKNQDDYKVLDWKLYDSCGVHSLRMQHVYIHILVEKKYPLKPSTITDMLNKSFSYYCSKIKTAERVSIVRERIKNKKERDKDCLETRLLRGQTADMNHRSQYDLNLAWVSKQVGLAGDLGSTNDVLIPLVEMDDANLTMEEYIKLEAEKYLRRGQMFNWETAAYEKASPLDDNEIDFRISFDESGDEDYTFMYDKNSYSSKLIPVNNLKTDLENDSIRVNVSSGDIVIKQGTPGIDNGGWRARVIDMEELADPAPIQAPQAPPVAAPGPRTKPQSMAILKEEVHGLRDSLGEQRAVLDEMSRDFSRFDTWTVGCLSQLLDMSGMTYTSYGDYQIPYQRRTKRRTDGASTSAASHTDDQPDL</sequence>
<proteinExistence type="predicted"/>
<gene>
    <name evidence="3" type="ORF">Tco_0976616</name>
</gene>
<feature type="region of interest" description="Disordered" evidence="2">
    <location>
        <begin position="511"/>
        <end position="535"/>
    </location>
</feature>
<protein>
    <submittedName>
        <fullName evidence="3">Uncharacterized protein</fullName>
    </submittedName>
</protein>
<evidence type="ECO:0000256" key="1">
    <source>
        <dbReference type="SAM" id="Coils"/>
    </source>
</evidence>
<evidence type="ECO:0000313" key="4">
    <source>
        <dbReference type="Proteomes" id="UP001151760"/>
    </source>
</evidence>
<comment type="caution">
    <text evidence="3">The sequence shown here is derived from an EMBL/GenBank/DDBJ whole genome shotgun (WGS) entry which is preliminary data.</text>
</comment>
<name>A0ABQ5EHX8_9ASTR</name>
<feature type="coiled-coil region" evidence="1">
    <location>
        <begin position="40"/>
        <end position="67"/>
    </location>
</feature>
<reference evidence="3" key="1">
    <citation type="journal article" date="2022" name="Int. J. Mol. Sci.">
        <title>Draft Genome of Tanacetum Coccineum: Genomic Comparison of Closely Related Tanacetum-Family Plants.</title>
        <authorList>
            <person name="Yamashiro T."/>
            <person name="Shiraishi A."/>
            <person name="Nakayama K."/>
            <person name="Satake H."/>
        </authorList>
    </citation>
    <scope>NUCLEOTIDE SEQUENCE</scope>
</reference>